<dbReference type="Pfam" id="PF18456">
    <property type="entry name" value="CmlA_N"/>
    <property type="match status" value="1"/>
</dbReference>
<protein>
    <submittedName>
        <fullName evidence="2">Hydroxylase</fullName>
    </submittedName>
</protein>
<dbReference type="PANTHER" id="PTHR43546">
    <property type="entry name" value="UPF0173 METAL-DEPENDENT HYDROLASE MJ1163-RELATED"/>
    <property type="match status" value="1"/>
</dbReference>
<dbReference type="InterPro" id="IPR050114">
    <property type="entry name" value="UPF0173_UPF0282_UlaG_hydrolase"/>
</dbReference>
<dbReference type="PANTHER" id="PTHR43546:SF3">
    <property type="entry name" value="UPF0173 METAL-DEPENDENT HYDROLASE MJ1163"/>
    <property type="match status" value="1"/>
</dbReference>
<reference evidence="2" key="1">
    <citation type="journal article" date="2016" name="PLoS ONE">
        <title>Metagenomic Analysis of the Sponge Discodermia Reveals the Production of the Cyanobacterial Natural Product Kasumigamide by 'Entotheonella'.</title>
        <authorList>
            <person name="Nakashima Y."/>
            <person name="Egami Y."/>
            <person name="Kimura M."/>
            <person name="Wakimoto T."/>
            <person name="Abe I."/>
        </authorList>
    </citation>
    <scope>NUCLEOTIDE SEQUENCE</scope>
</reference>
<dbReference type="Gene3D" id="3.60.15.10">
    <property type="entry name" value="Ribonuclease Z/Hydroxyacylglutathione hydrolase-like"/>
    <property type="match status" value="1"/>
</dbReference>
<dbReference type="AlphaFoldDB" id="A0A1L7NR23"/>
<evidence type="ECO:0000313" key="2">
    <source>
        <dbReference type="EMBL" id="BAW32321.1"/>
    </source>
</evidence>
<accession>A0A1L7NR23</accession>
<gene>
    <name evidence="2" type="primary">kasD</name>
</gene>
<name>A0A1L7NR23_9BACT</name>
<dbReference type="EMBL" id="LC160290">
    <property type="protein sequence ID" value="BAW32321.1"/>
    <property type="molecule type" value="Genomic_DNA"/>
</dbReference>
<sequence>MNKQPCYLKANLAAEPLVNQWYAWPYLIPPSTAAMYITHAHLKVMQSFMAAPQIHITALKNPAMAGGPFINYDQSRVPEIKALMENTTQKQASLVAFANAIKQLEALLQQDADGMSLEPLYPKVPDLLKGYVELVYDLKCHPSFRFIEGLLYHSPYYTPSSQSVALSLIDQDQRSCVFGTPYLEEKHRRFVNVPFAAEEWDIFFAMKQRPTSIGYAKEVLGIQDDAPLFDTFFTEQPPTPPSQYTGDGVRVRYFGHACLLIETKAVSILVDPLLSYPHESGVERFTAADLPESLDYVLITHNHQDHCMFETLLPLRHRIRNLIVPKSNGGSLIDPSLKLILQQIGFQQVRDIDIMERLDIDNGAIYGLPFLGEHADMDIRTKIAYLITLKGHSLLLAADSNNLEPKLYEHLHDLIGDVEMVFLGMECEGGPLSWLYGPLLTTPLPRKQDQSRRFNGSNSKKAVELINGLNPREVYIYAMGTEPWLTFLTSIHYTEESVPIVESRKVVDYCQEKGIVSERLFGQKEFLLA</sequence>
<dbReference type="Pfam" id="PF13483">
    <property type="entry name" value="Lactamase_B_3"/>
    <property type="match status" value="1"/>
</dbReference>
<organism evidence="2">
    <name type="scientific">uncultured Candidatus Entotheonella sp</name>
    <dbReference type="NCBI Taxonomy" id="312019"/>
    <lineage>
        <taxon>Bacteria</taxon>
        <taxon>Pseudomonadati</taxon>
        <taxon>Nitrospinota/Tectimicrobiota group</taxon>
        <taxon>Candidatus Tectimicrobiota</taxon>
        <taxon>Candidatus Entotheonellia</taxon>
        <taxon>Candidatus Entotheonellales</taxon>
        <taxon>Candidatus Entotheonellaceae</taxon>
        <taxon>Candidatus Entotheonella</taxon>
        <taxon>environmental samples</taxon>
    </lineage>
</organism>
<dbReference type="InterPro" id="IPR036866">
    <property type="entry name" value="RibonucZ/Hydroxyglut_hydro"/>
</dbReference>
<dbReference type="InterPro" id="IPR041141">
    <property type="entry name" value="CmlA_N"/>
</dbReference>
<evidence type="ECO:0000259" key="1">
    <source>
        <dbReference type="Pfam" id="PF18456"/>
    </source>
</evidence>
<proteinExistence type="predicted"/>
<feature type="domain" description="Diiron non-heme beta-hydroxylase N-terminal" evidence="1">
    <location>
        <begin position="7"/>
        <end position="237"/>
    </location>
</feature>
<dbReference type="SUPFAM" id="SSF56281">
    <property type="entry name" value="Metallo-hydrolase/oxidoreductase"/>
    <property type="match status" value="1"/>
</dbReference>